<dbReference type="InterPro" id="IPR045089">
    <property type="entry name" value="PGGT1B-like"/>
</dbReference>
<dbReference type="InterPro" id="IPR001330">
    <property type="entry name" value="Prenyltrans"/>
</dbReference>
<evidence type="ECO:0000256" key="1">
    <source>
        <dbReference type="ARBA" id="ARBA00001947"/>
    </source>
</evidence>
<gene>
    <name evidence="9" type="ORF">PAPYR_4167</name>
</gene>
<evidence type="ECO:0000256" key="2">
    <source>
        <dbReference type="ARBA" id="ARBA00010497"/>
    </source>
</evidence>
<evidence type="ECO:0000256" key="5">
    <source>
        <dbReference type="ARBA" id="ARBA00022723"/>
    </source>
</evidence>
<dbReference type="InterPro" id="IPR008930">
    <property type="entry name" value="Terpenoid_cyclase/PrenylTrfase"/>
</dbReference>
<name>A0ABQ8ULS1_9EUKA</name>
<dbReference type="EMBL" id="JAPMOS010000017">
    <property type="protein sequence ID" value="KAJ4459773.1"/>
    <property type="molecule type" value="Genomic_DNA"/>
</dbReference>
<keyword evidence="7" id="KW-0862">Zinc</keyword>
<comment type="similarity">
    <text evidence="2">Belongs to the protein prenyltransferase subunit beta family.</text>
</comment>
<dbReference type="GO" id="GO:0016740">
    <property type="term" value="F:transferase activity"/>
    <property type="evidence" value="ECO:0007669"/>
    <property type="project" value="UniProtKB-KW"/>
</dbReference>
<dbReference type="Pfam" id="PF00432">
    <property type="entry name" value="Prenyltrans"/>
    <property type="match status" value="1"/>
</dbReference>
<comment type="cofactor">
    <cofactor evidence="1">
        <name>Zn(2+)</name>
        <dbReference type="ChEBI" id="CHEBI:29105"/>
    </cofactor>
</comment>
<dbReference type="PANTHER" id="PTHR11774">
    <property type="entry name" value="GERANYLGERANYL TRANSFERASE TYPE BETA SUBUNIT"/>
    <property type="match status" value="1"/>
</dbReference>
<evidence type="ECO:0000313" key="9">
    <source>
        <dbReference type="EMBL" id="KAJ4459773.1"/>
    </source>
</evidence>
<dbReference type="PANTHER" id="PTHR11774:SF4">
    <property type="entry name" value="GERANYLGERANYL TRANSFERASE TYPE-1 SUBUNIT BETA"/>
    <property type="match status" value="1"/>
</dbReference>
<reference evidence="9" key="1">
    <citation type="journal article" date="2022" name="bioRxiv">
        <title>Genomics of Preaxostyla Flagellates Illuminates Evolutionary Transitions and the Path Towards Mitochondrial Loss.</title>
        <authorList>
            <person name="Novak L.V.F."/>
            <person name="Treitli S.C."/>
            <person name="Pyrih J."/>
            <person name="Halakuc P."/>
            <person name="Pipaliya S.V."/>
            <person name="Vacek V."/>
            <person name="Brzon O."/>
            <person name="Soukal P."/>
            <person name="Eme L."/>
            <person name="Dacks J.B."/>
            <person name="Karnkowska A."/>
            <person name="Elias M."/>
            <person name="Hampl V."/>
        </authorList>
    </citation>
    <scope>NUCLEOTIDE SEQUENCE</scope>
    <source>
        <strain evidence="9">RCP-MX</strain>
    </source>
</reference>
<evidence type="ECO:0000256" key="6">
    <source>
        <dbReference type="ARBA" id="ARBA00022737"/>
    </source>
</evidence>
<protein>
    <submittedName>
        <fullName evidence="9">Geranylgeranyl transferase type-1 subunit beta</fullName>
    </submittedName>
</protein>
<evidence type="ECO:0000256" key="4">
    <source>
        <dbReference type="ARBA" id="ARBA00022679"/>
    </source>
</evidence>
<dbReference type="Gene3D" id="1.50.10.20">
    <property type="match status" value="1"/>
</dbReference>
<dbReference type="SUPFAM" id="SSF48239">
    <property type="entry name" value="Terpenoid cyclases/Protein prenyltransferases"/>
    <property type="match status" value="1"/>
</dbReference>
<keyword evidence="10" id="KW-1185">Reference proteome</keyword>
<keyword evidence="3" id="KW-0637">Prenyltransferase</keyword>
<keyword evidence="4 9" id="KW-0808">Transferase</keyword>
<sequence length="419" mass="45613">MASAAVEAGSAPIRPTFDFEKHARFFRHFLHHLPAAVEGFDSNRQMLLYFCLSGLDVIGALEKVITVEEANQIIEWMLACQITELPFRSPILPKLLASKPELNRALINDQVVSHCGFRPGPWLGHPFVPHANAPMHEFDTGHIAMTYSALCVLQILTTAHYQPQQAAAGTATTAPGGDVTHQAHSPLVGRPLRELVDAGAICRGVRALQLENGSFRGTCFPSESDMRFVFCACAIASMLGDWSCVDIDRATDFIVRSQAFDGGFAQEPGLEAHGGSTYCAVAALYLMGRLNRIGDRERLVQWLLARQVSGFQGRVNKDPDSCYSWWIGGALHMLGAADQVDARMLVSFIECCQNHDLGGFSKHPDTQPDVLHGYFSLAGIALYGPLMEDGGYPLRALDPALGITTRAAESLPRVLPPSS</sequence>
<keyword evidence="6" id="KW-0677">Repeat</keyword>
<evidence type="ECO:0000256" key="7">
    <source>
        <dbReference type="ARBA" id="ARBA00022833"/>
    </source>
</evidence>
<comment type="caution">
    <text evidence="9">The sequence shown here is derived from an EMBL/GenBank/DDBJ whole genome shotgun (WGS) entry which is preliminary data.</text>
</comment>
<proteinExistence type="inferred from homology"/>
<organism evidence="9 10">
    <name type="scientific">Paratrimastix pyriformis</name>
    <dbReference type="NCBI Taxonomy" id="342808"/>
    <lineage>
        <taxon>Eukaryota</taxon>
        <taxon>Metamonada</taxon>
        <taxon>Preaxostyla</taxon>
        <taxon>Paratrimastigidae</taxon>
        <taxon>Paratrimastix</taxon>
    </lineage>
</organism>
<keyword evidence="5" id="KW-0479">Metal-binding</keyword>
<evidence type="ECO:0000313" key="10">
    <source>
        <dbReference type="Proteomes" id="UP001141327"/>
    </source>
</evidence>
<evidence type="ECO:0000259" key="8">
    <source>
        <dbReference type="Pfam" id="PF00432"/>
    </source>
</evidence>
<accession>A0ABQ8ULS1</accession>
<dbReference type="Proteomes" id="UP001141327">
    <property type="component" value="Unassembled WGS sequence"/>
</dbReference>
<evidence type="ECO:0000256" key="3">
    <source>
        <dbReference type="ARBA" id="ARBA00022602"/>
    </source>
</evidence>
<feature type="domain" description="Prenyltransferase alpha-alpha toroid" evidence="8">
    <location>
        <begin position="18"/>
        <end position="402"/>
    </location>
</feature>